<dbReference type="InterPro" id="IPR029016">
    <property type="entry name" value="GAF-like_dom_sf"/>
</dbReference>
<dbReference type="Pfam" id="PF01614">
    <property type="entry name" value="IclR_C"/>
    <property type="match status" value="2"/>
</dbReference>
<evidence type="ECO:0000256" key="1">
    <source>
        <dbReference type="ARBA" id="ARBA00023015"/>
    </source>
</evidence>
<organism evidence="6 7">
    <name type="scientific">Ramlibacter albus</name>
    <dbReference type="NCBI Taxonomy" id="2079448"/>
    <lineage>
        <taxon>Bacteria</taxon>
        <taxon>Pseudomonadati</taxon>
        <taxon>Pseudomonadota</taxon>
        <taxon>Betaproteobacteria</taxon>
        <taxon>Burkholderiales</taxon>
        <taxon>Comamonadaceae</taxon>
        <taxon>Ramlibacter</taxon>
    </lineage>
</organism>
<dbReference type="InterPro" id="IPR050707">
    <property type="entry name" value="HTH_MetabolicPath_Reg"/>
</dbReference>
<dbReference type="InterPro" id="IPR014757">
    <property type="entry name" value="Tscrpt_reg_IclR_C"/>
</dbReference>
<dbReference type="PANTHER" id="PTHR30136">
    <property type="entry name" value="HELIX-TURN-HELIX TRANSCRIPTIONAL REGULATOR, ICLR FAMILY"/>
    <property type="match status" value="1"/>
</dbReference>
<keyword evidence="7" id="KW-1185">Reference proteome</keyword>
<evidence type="ECO:0000259" key="5">
    <source>
        <dbReference type="PROSITE" id="PS51078"/>
    </source>
</evidence>
<dbReference type="RefSeq" id="WP_187079464.1">
    <property type="nucleotide sequence ID" value="NZ_JACORU010000001.1"/>
</dbReference>
<evidence type="ECO:0000256" key="2">
    <source>
        <dbReference type="ARBA" id="ARBA00023125"/>
    </source>
</evidence>
<keyword evidence="2" id="KW-0238">DNA-binding</keyword>
<dbReference type="GO" id="GO:0045892">
    <property type="term" value="P:negative regulation of DNA-templated transcription"/>
    <property type="evidence" value="ECO:0007669"/>
    <property type="project" value="TreeGrafter"/>
</dbReference>
<dbReference type="Pfam" id="PF09339">
    <property type="entry name" value="HTH_IclR"/>
    <property type="match status" value="1"/>
</dbReference>
<comment type="caution">
    <text evidence="6">The sequence shown here is derived from an EMBL/GenBank/DDBJ whole genome shotgun (WGS) entry which is preliminary data.</text>
</comment>
<dbReference type="SUPFAM" id="SSF55781">
    <property type="entry name" value="GAF domain-like"/>
    <property type="match status" value="1"/>
</dbReference>
<dbReference type="FunFam" id="1.10.10.10:FF:000056">
    <property type="entry name" value="IclR family transcriptional regulator"/>
    <property type="match status" value="1"/>
</dbReference>
<dbReference type="GO" id="GO:0003700">
    <property type="term" value="F:DNA-binding transcription factor activity"/>
    <property type="evidence" value="ECO:0007669"/>
    <property type="project" value="TreeGrafter"/>
</dbReference>
<dbReference type="AlphaFoldDB" id="A0A923M5E6"/>
<dbReference type="GO" id="GO:0003677">
    <property type="term" value="F:DNA binding"/>
    <property type="evidence" value="ECO:0007669"/>
    <property type="project" value="UniProtKB-KW"/>
</dbReference>
<reference evidence="6" key="1">
    <citation type="submission" date="2020-08" db="EMBL/GenBank/DDBJ databases">
        <title>Ramlibacter sp. GTP1 16S ribosomal RNA gene genome sequencing and assembly.</title>
        <authorList>
            <person name="Kang M."/>
        </authorList>
    </citation>
    <scope>NUCLEOTIDE SEQUENCE</scope>
    <source>
        <strain evidence="6">GTP1</strain>
    </source>
</reference>
<dbReference type="EMBL" id="JACORU010000001">
    <property type="protein sequence ID" value="MBC5762989.1"/>
    <property type="molecule type" value="Genomic_DNA"/>
</dbReference>
<dbReference type="InterPro" id="IPR036390">
    <property type="entry name" value="WH_DNA-bd_sf"/>
</dbReference>
<keyword evidence="3" id="KW-0804">Transcription</keyword>
<dbReference type="InterPro" id="IPR005471">
    <property type="entry name" value="Tscrpt_reg_IclR_N"/>
</dbReference>
<proteinExistence type="predicted"/>
<dbReference type="Gene3D" id="3.30.450.40">
    <property type="match status" value="1"/>
</dbReference>
<feature type="domain" description="IclR-ED" evidence="5">
    <location>
        <begin position="91"/>
        <end position="256"/>
    </location>
</feature>
<dbReference type="PROSITE" id="PS51078">
    <property type="entry name" value="ICLR_ED"/>
    <property type="match status" value="1"/>
</dbReference>
<dbReference type="PANTHER" id="PTHR30136:SF8">
    <property type="entry name" value="TRANSCRIPTIONAL REGULATORY PROTEIN"/>
    <property type="match status" value="1"/>
</dbReference>
<dbReference type="SMART" id="SM00346">
    <property type="entry name" value="HTH_ICLR"/>
    <property type="match status" value="1"/>
</dbReference>
<evidence type="ECO:0000313" key="7">
    <source>
        <dbReference type="Proteomes" id="UP000596827"/>
    </source>
</evidence>
<dbReference type="SUPFAM" id="SSF46785">
    <property type="entry name" value="Winged helix' DNA-binding domain"/>
    <property type="match status" value="1"/>
</dbReference>
<accession>A0A923M5E6</accession>
<evidence type="ECO:0000256" key="3">
    <source>
        <dbReference type="ARBA" id="ARBA00023163"/>
    </source>
</evidence>
<dbReference type="Gene3D" id="1.10.10.10">
    <property type="entry name" value="Winged helix-like DNA-binding domain superfamily/Winged helix DNA-binding domain"/>
    <property type="match status" value="1"/>
</dbReference>
<keyword evidence="1" id="KW-0805">Transcription regulation</keyword>
<protein>
    <submittedName>
        <fullName evidence="6">IclR family transcriptional regulator</fullName>
    </submittedName>
</protein>
<dbReference type="Proteomes" id="UP000596827">
    <property type="component" value="Unassembled WGS sequence"/>
</dbReference>
<feature type="domain" description="HTH iclR-type" evidence="4">
    <location>
        <begin position="28"/>
        <end position="90"/>
    </location>
</feature>
<dbReference type="PROSITE" id="PS51077">
    <property type="entry name" value="HTH_ICLR"/>
    <property type="match status" value="1"/>
</dbReference>
<sequence length="275" mass="29904">MNPTRRSAASTSPERHATETIRATTGGVQSVGVAFAVVEELAHASDPIGVSELARRLGHTKARMHRHLLTLRELGFVEKDAASDRYRLGWKLFRLGMALGENFDLRRTAHQHLLRLHERVAQTIVLAMPAGVQVAVVDAVQSRADVAITVRPGSLMPAESSAMGRVILAFQAHGTEHPLALAERLALIRQRWYEVAVDERLVGVGGLAAPVFDESNQIAAAVGIVAVSNRLRDPPEPQMTELLQQAAAAISSDLRSTRWLEIGGAPRRTRPQRAA</sequence>
<dbReference type="InterPro" id="IPR036388">
    <property type="entry name" value="WH-like_DNA-bd_sf"/>
</dbReference>
<evidence type="ECO:0000259" key="4">
    <source>
        <dbReference type="PROSITE" id="PS51077"/>
    </source>
</evidence>
<evidence type="ECO:0000313" key="6">
    <source>
        <dbReference type="EMBL" id="MBC5762989.1"/>
    </source>
</evidence>
<gene>
    <name evidence="6" type="ORF">H8R02_00890</name>
</gene>
<name>A0A923M5E6_9BURK</name>